<feature type="transmembrane region" description="Helical" evidence="2">
    <location>
        <begin position="136"/>
        <end position="157"/>
    </location>
</feature>
<name>A0A7J0E8J2_9ERIC</name>
<keyword evidence="2" id="KW-0472">Membrane</keyword>
<keyword evidence="2" id="KW-1133">Transmembrane helix</keyword>
<keyword evidence="4" id="KW-1185">Reference proteome</keyword>
<dbReference type="PANTHER" id="PTHR35719:SF2">
    <property type="entry name" value="ABC TRANSMEMBRANE TYPE-1 DOMAIN-CONTAINING PROTEIN"/>
    <property type="match status" value="1"/>
</dbReference>
<keyword evidence="2" id="KW-0812">Transmembrane</keyword>
<evidence type="ECO:0000313" key="4">
    <source>
        <dbReference type="Proteomes" id="UP000585474"/>
    </source>
</evidence>
<feature type="transmembrane region" description="Helical" evidence="2">
    <location>
        <begin position="269"/>
        <end position="285"/>
    </location>
</feature>
<dbReference type="AlphaFoldDB" id="A0A7J0E8J2"/>
<feature type="compositionally biased region" description="Polar residues" evidence="1">
    <location>
        <begin position="239"/>
        <end position="250"/>
    </location>
</feature>
<dbReference type="OrthoDB" id="785439at2759"/>
<gene>
    <name evidence="3" type="ORF">Acr_02g0010510</name>
</gene>
<feature type="region of interest" description="Disordered" evidence="1">
    <location>
        <begin position="51"/>
        <end position="76"/>
    </location>
</feature>
<feature type="region of interest" description="Disordered" evidence="1">
    <location>
        <begin position="237"/>
        <end position="261"/>
    </location>
</feature>
<evidence type="ECO:0000256" key="1">
    <source>
        <dbReference type="SAM" id="MobiDB-lite"/>
    </source>
</evidence>
<reference evidence="3 4" key="1">
    <citation type="submission" date="2019-07" db="EMBL/GenBank/DDBJ databases">
        <title>De Novo Assembly of kiwifruit Actinidia rufa.</title>
        <authorList>
            <person name="Sugita-Konishi S."/>
            <person name="Sato K."/>
            <person name="Mori E."/>
            <person name="Abe Y."/>
            <person name="Kisaki G."/>
            <person name="Hamano K."/>
            <person name="Suezawa K."/>
            <person name="Otani M."/>
            <person name="Fukuda T."/>
            <person name="Manabe T."/>
            <person name="Gomi K."/>
            <person name="Tabuchi M."/>
            <person name="Akimitsu K."/>
            <person name="Kataoka I."/>
        </authorList>
    </citation>
    <scope>NUCLEOTIDE SEQUENCE [LARGE SCALE GENOMIC DNA]</scope>
    <source>
        <strain evidence="4">cv. Fuchu</strain>
    </source>
</reference>
<dbReference type="Proteomes" id="UP000585474">
    <property type="component" value="Unassembled WGS sequence"/>
</dbReference>
<dbReference type="EMBL" id="BJWL01000002">
    <property type="protein sequence ID" value="GFY82811.1"/>
    <property type="molecule type" value="Genomic_DNA"/>
</dbReference>
<proteinExistence type="predicted"/>
<protein>
    <recommendedName>
        <fullName evidence="5">Transmembrane protein</fullName>
    </recommendedName>
</protein>
<dbReference type="PANTHER" id="PTHR35719">
    <property type="entry name" value="OS01G0680600 PROTEIN"/>
    <property type="match status" value="1"/>
</dbReference>
<organism evidence="3 4">
    <name type="scientific">Actinidia rufa</name>
    <dbReference type="NCBI Taxonomy" id="165716"/>
    <lineage>
        <taxon>Eukaryota</taxon>
        <taxon>Viridiplantae</taxon>
        <taxon>Streptophyta</taxon>
        <taxon>Embryophyta</taxon>
        <taxon>Tracheophyta</taxon>
        <taxon>Spermatophyta</taxon>
        <taxon>Magnoliopsida</taxon>
        <taxon>eudicotyledons</taxon>
        <taxon>Gunneridae</taxon>
        <taxon>Pentapetalae</taxon>
        <taxon>asterids</taxon>
        <taxon>Ericales</taxon>
        <taxon>Actinidiaceae</taxon>
        <taxon>Actinidia</taxon>
    </lineage>
</organism>
<accession>A0A7J0E8J2</accession>
<comment type="caution">
    <text evidence="3">The sequence shown here is derived from an EMBL/GenBank/DDBJ whole genome shotgun (WGS) entry which is preliminary data.</text>
</comment>
<feature type="transmembrane region" description="Helical" evidence="2">
    <location>
        <begin position="112"/>
        <end position="130"/>
    </location>
</feature>
<sequence length="288" mass="32717">MKTATATFALPPLQHQCSVTVFSRQSLSPPKTSISFPRYRRRYSNTRTFRNQNTSNFRYGGGDDDEDDDDKGDFGRRRRRRRPWLSGEPLSEMDQDSGIVGEFIDSVWILKVFRSYGLMLPAIIISIVLATGPKAFLMALALPIGQSALTLAFTKLWGTKQDNPKYKTKTKKAARINFSSNVELEEEEEESQGTRKGKVGYRSWVSPDDVSVNKDSQNPSNFGGWDDLDRMKVFDRGTSRSSARTGMSGRTRTEKGKFSKRERRSDTPLLLRLLIAVFPFLSSWTKML</sequence>
<feature type="compositionally biased region" description="Basic and acidic residues" evidence="1">
    <location>
        <begin position="251"/>
        <end position="261"/>
    </location>
</feature>
<evidence type="ECO:0000313" key="3">
    <source>
        <dbReference type="EMBL" id="GFY82811.1"/>
    </source>
</evidence>
<feature type="compositionally biased region" description="Acidic residues" evidence="1">
    <location>
        <begin position="62"/>
        <end position="71"/>
    </location>
</feature>
<evidence type="ECO:0000256" key="2">
    <source>
        <dbReference type="SAM" id="Phobius"/>
    </source>
</evidence>
<evidence type="ECO:0008006" key="5">
    <source>
        <dbReference type="Google" id="ProtNLM"/>
    </source>
</evidence>